<dbReference type="RefSeq" id="XP_005175212.2">
    <property type="nucleotide sequence ID" value="XM_005175155.4"/>
</dbReference>
<dbReference type="CDD" id="cd03784">
    <property type="entry name" value="GT1_Gtf-like"/>
    <property type="match status" value="1"/>
</dbReference>
<dbReference type="PANTHER" id="PTHR48043">
    <property type="entry name" value="EG:EG0003.4 PROTEIN-RELATED"/>
    <property type="match status" value="1"/>
</dbReference>
<dbReference type="Pfam" id="PF00201">
    <property type="entry name" value="UDPGT"/>
    <property type="match status" value="1"/>
</dbReference>
<evidence type="ECO:0000256" key="2">
    <source>
        <dbReference type="ARBA" id="ARBA00022676"/>
    </source>
</evidence>
<keyword evidence="5" id="KW-1133">Transmembrane helix</keyword>
<comment type="similarity">
    <text evidence="1 4">Belongs to the UDP-glycosyltransferase family.</text>
</comment>
<keyword evidence="5" id="KW-0812">Transmembrane</keyword>
<feature type="signal peptide" evidence="5">
    <location>
        <begin position="1"/>
        <end position="22"/>
    </location>
</feature>
<dbReference type="Gene3D" id="3.40.50.2000">
    <property type="entry name" value="Glycogen Phosphorylase B"/>
    <property type="match status" value="1"/>
</dbReference>
<comment type="subcellular location">
    <subcellularLocation>
        <location evidence="5">Membrane</location>
        <topology evidence="5">Single-pass membrane protein</topology>
    </subcellularLocation>
</comment>
<organism evidence="6">
    <name type="scientific">Musca domestica</name>
    <name type="common">House fly</name>
    <dbReference type="NCBI Taxonomy" id="7370"/>
    <lineage>
        <taxon>Eukaryota</taxon>
        <taxon>Metazoa</taxon>
        <taxon>Ecdysozoa</taxon>
        <taxon>Arthropoda</taxon>
        <taxon>Hexapoda</taxon>
        <taxon>Insecta</taxon>
        <taxon>Pterygota</taxon>
        <taxon>Neoptera</taxon>
        <taxon>Endopterygota</taxon>
        <taxon>Diptera</taxon>
        <taxon>Brachycera</taxon>
        <taxon>Muscomorpha</taxon>
        <taxon>Muscoidea</taxon>
        <taxon>Muscidae</taxon>
        <taxon>Musca</taxon>
    </lineage>
</organism>
<reference evidence="6" key="1">
    <citation type="submission" date="2020-05" db="UniProtKB">
        <authorList>
            <consortium name="EnsemblMetazoa"/>
        </authorList>
    </citation>
    <scope>IDENTIFICATION</scope>
    <source>
        <strain evidence="6">Aabys</strain>
    </source>
</reference>
<dbReference type="PROSITE" id="PS00375">
    <property type="entry name" value="UDPGT"/>
    <property type="match status" value="1"/>
</dbReference>
<dbReference type="AlphaFoldDB" id="A0A1I8M1B7"/>
<dbReference type="VEuPathDB" id="VectorBase:MDOA000242"/>
<evidence type="ECO:0000256" key="4">
    <source>
        <dbReference type="RuleBase" id="RU003718"/>
    </source>
</evidence>
<feature type="chain" id="PRO_5044514221" description="UDP-glucuronosyltransferase" evidence="5">
    <location>
        <begin position="23"/>
        <end position="524"/>
    </location>
</feature>
<comment type="catalytic activity">
    <reaction evidence="5">
        <text>glucuronate acceptor + UDP-alpha-D-glucuronate = acceptor beta-D-glucuronoside + UDP + H(+)</text>
        <dbReference type="Rhea" id="RHEA:21032"/>
        <dbReference type="ChEBI" id="CHEBI:15378"/>
        <dbReference type="ChEBI" id="CHEBI:58052"/>
        <dbReference type="ChEBI" id="CHEBI:58223"/>
        <dbReference type="ChEBI" id="CHEBI:132367"/>
        <dbReference type="ChEBI" id="CHEBI:132368"/>
        <dbReference type="EC" id="2.4.1.17"/>
    </reaction>
</comment>
<dbReference type="PANTHER" id="PTHR48043:SF159">
    <property type="entry name" value="EG:EG0003.4 PROTEIN-RELATED"/>
    <property type="match status" value="1"/>
</dbReference>
<keyword evidence="3 4" id="KW-0808">Transferase</keyword>
<gene>
    <name evidence="6" type="primary">101893619</name>
</gene>
<evidence type="ECO:0000256" key="1">
    <source>
        <dbReference type="ARBA" id="ARBA00009995"/>
    </source>
</evidence>
<keyword evidence="5" id="KW-0732">Signal</keyword>
<evidence type="ECO:0000256" key="5">
    <source>
        <dbReference type="RuleBase" id="RU362059"/>
    </source>
</evidence>
<evidence type="ECO:0000256" key="3">
    <source>
        <dbReference type="ARBA" id="ARBA00022679"/>
    </source>
</evidence>
<dbReference type="OrthoDB" id="5835829at2759"/>
<evidence type="ECO:0000313" key="6">
    <source>
        <dbReference type="EnsemblMetazoa" id="MDOA000242-PA"/>
    </source>
</evidence>
<dbReference type="FunFam" id="3.40.50.2000:FF:000021">
    <property type="entry name" value="UDP-glucuronosyltransferase"/>
    <property type="match status" value="1"/>
</dbReference>
<feature type="transmembrane region" description="Helical" evidence="5">
    <location>
        <begin position="484"/>
        <end position="503"/>
    </location>
</feature>
<dbReference type="InterPro" id="IPR035595">
    <property type="entry name" value="UDP_glycos_trans_CS"/>
</dbReference>
<name>A0A1I8M1B7_MUSDO</name>
<protein>
    <recommendedName>
        <fullName evidence="5">UDP-glucuronosyltransferase</fullName>
        <ecNumber evidence="5">2.4.1.17</ecNumber>
    </recommendedName>
</protein>
<dbReference type="InterPro" id="IPR002213">
    <property type="entry name" value="UDP_glucos_trans"/>
</dbReference>
<dbReference type="GO" id="GO:0016020">
    <property type="term" value="C:membrane"/>
    <property type="evidence" value="ECO:0007669"/>
    <property type="project" value="UniProtKB-SubCell"/>
</dbReference>
<dbReference type="VEuPathDB" id="VectorBase:MDOMA2_013433"/>
<dbReference type="SUPFAM" id="SSF53756">
    <property type="entry name" value="UDP-Glycosyltransferase/glycogen phosphorylase"/>
    <property type="match status" value="1"/>
</dbReference>
<sequence length="524" mass="60925">MDFWKCLKLFVLLLVVNGVSLAESAKILAIFPFPGPSQYLVVQPYLKTLAARGHEVTVINAFPQKKPIDNYRDIEVPEVMKYVGDLFSYADLRMNKLKEVLGYSWYYSSIVRDVMGNENVQKLLQSPEEHFDLVIVETLQTDVFYGFAQHFNASLIGFSSYGTDPYIDSLVDNISPLAYNPLFSGNSMERMDFWQRLENMWHNLIMLCHRVLIHNPLHDSLYREYFPHARKSLEDMRQNISLILLNQHYSLSFPRPYVTNMIEVGGFHLQPKPQPLPNDIEEFIGNSEQDVIYFSMGSNIRSEHFPEPIRKVILETFAQLPYKILWKFENPALMANKPSNVFISKWFPQGDILNHPKVKLFISHGGLLSLTESIYYGKPILGMPIFFDQHRNIQRAKQYGFALFLDYATLNVTGFTASIRELMENPQYLQRAQDISRRYRDQPIDPMEKAIYWTEFVLRHHGAPFLRSPAQYLNFWQKHSWDTAGFLLACVFVGLFGSVFLFVKLMRIISQLKNKLLKGKPKSD</sequence>
<accession>A0A1I8M1B7</accession>
<dbReference type="EC" id="2.4.1.17" evidence="5"/>
<dbReference type="InterPro" id="IPR050271">
    <property type="entry name" value="UDP-glycosyltransferase"/>
</dbReference>
<proteinExistence type="inferred from homology"/>
<keyword evidence="2 4" id="KW-0328">Glycosyltransferase</keyword>
<dbReference type="GO" id="GO:0015020">
    <property type="term" value="F:glucuronosyltransferase activity"/>
    <property type="evidence" value="ECO:0007669"/>
    <property type="project" value="UniProtKB-EC"/>
</dbReference>
<dbReference type="EnsemblMetazoa" id="MDOA000242-RA">
    <property type="protein sequence ID" value="MDOA000242-PA"/>
    <property type="gene ID" value="MDOA000242"/>
</dbReference>
<keyword evidence="5" id="KW-0472">Membrane</keyword>
<dbReference type="KEGG" id="mde:101893619"/>
<dbReference type="eggNOG" id="KOG1192">
    <property type="taxonomic scope" value="Eukaryota"/>
</dbReference>
<dbReference type="STRING" id="7370.A0A1I8M1B7"/>